<protein>
    <submittedName>
        <fullName evidence="1">Uncharacterized protein</fullName>
    </submittedName>
</protein>
<name>M0ALS3_NATA1</name>
<keyword evidence="2" id="KW-1185">Reference proteome</keyword>
<gene>
    <name evidence="1" type="ORF">C481_14638</name>
</gene>
<evidence type="ECO:0000313" key="2">
    <source>
        <dbReference type="Proteomes" id="UP000011554"/>
    </source>
</evidence>
<comment type="caution">
    <text evidence="1">The sequence shown here is derived from an EMBL/GenBank/DDBJ whole genome shotgun (WGS) entry which is preliminary data.</text>
</comment>
<accession>M0ALS3</accession>
<evidence type="ECO:0000313" key="1">
    <source>
        <dbReference type="EMBL" id="ELY99479.1"/>
    </source>
</evidence>
<proteinExistence type="predicted"/>
<organism evidence="1 2">
    <name type="scientific">Natrialba asiatica (strain ATCC 700177 / DSM 12278 / JCM 9576 / FERM P-10747 / NBRC 102637 / 172P1)</name>
    <dbReference type="NCBI Taxonomy" id="29540"/>
    <lineage>
        <taxon>Archaea</taxon>
        <taxon>Methanobacteriati</taxon>
        <taxon>Methanobacteriota</taxon>
        <taxon>Stenosarchaea group</taxon>
        <taxon>Halobacteria</taxon>
        <taxon>Halobacteriales</taxon>
        <taxon>Natrialbaceae</taxon>
        <taxon>Natrialba</taxon>
    </lineage>
</organism>
<sequence length="270" mass="29811">MTFDGPINSTYGEMVAQIRDKIASMANWTLTEESTAGTDAFSSSDWAVFETPTGSYVRLAIVSDQELELSHGLEWDTENSSWSDQYSNSWSCFPVNGDNYQSASMDSQVRWWIEYVDGKGFAFVATREEGDGLDEAMAMGFSELTRLWDYTTAQVRESKYTALVVGHKEDEYGDRITQFSATFEGGASSGTYHGKGEVNADGNNDNYPMVETTLQGGAKYEDALIGEHDLWIQDDSGDRSAHLDTVTDGGADKFTIFKEGLPSPVGIRMD</sequence>
<dbReference type="Proteomes" id="UP000011554">
    <property type="component" value="Unassembled WGS sequence"/>
</dbReference>
<dbReference type="AlphaFoldDB" id="M0ALS3"/>
<dbReference type="PATRIC" id="fig|29540.5.peg.2971"/>
<dbReference type="eggNOG" id="ENOG502N5FZ">
    <property type="taxonomic scope" value="Archaea"/>
</dbReference>
<dbReference type="EMBL" id="AOIO01000033">
    <property type="protein sequence ID" value="ELY99479.1"/>
    <property type="molecule type" value="Genomic_DNA"/>
</dbReference>
<dbReference type="STRING" id="29540.C481_14638"/>
<reference evidence="1 2" key="1">
    <citation type="journal article" date="2014" name="PLoS Genet.">
        <title>Phylogenetically driven sequencing of extremely halophilic archaea reveals strategies for static and dynamic osmo-response.</title>
        <authorList>
            <person name="Becker E.A."/>
            <person name="Seitzer P.M."/>
            <person name="Tritt A."/>
            <person name="Larsen D."/>
            <person name="Krusor M."/>
            <person name="Yao A.I."/>
            <person name="Wu D."/>
            <person name="Madern D."/>
            <person name="Eisen J.A."/>
            <person name="Darling A.E."/>
            <person name="Facciotti M.T."/>
        </authorList>
    </citation>
    <scope>NUCLEOTIDE SEQUENCE [LARGE SCALE GENOMIC DNA]</scope>
    <source>
        <strain evidence="1 2">DSM 12278</strain>
    </source>
</reference>